<feature type="domain" description="Ionotropic glutamate receptor C-terminal" evidence="7">
    <location>
        <begin position="35"/>
        <end position="255"/>
    </location>
</feature>
<dbReference type="SMART" id="SM00062">
    <property type="entry name" value="PBPb"/>
    <property type="match status" value="1"/>
</dbReference>
<gene>
    <name evidence="8" type="primary">glnH_1</name>
    <name evidence="8" type="ORF">C1752_06185</name>
</gene>
<dbReference type="InterPro" id="IPR001320">
    <property type="entry name" value="Iontro_rcpt_C"/>
</dbReference>
<dbReference type="InterPro" id="IPR001638">
    <property type="entry name" value="Solute-binding_3/MltF_N"/>
</dbReference>
<dbReference type="InterPro" id="IPR018313">
    <property type="entry name" value="SBP_3_CS"/>
</dbReference>
<evidence type="ECO:0000256" key="5">
    <source>
        <dbReference type="SAM" id="SignalP"/>
    </source>
</evidence>
<evidence type="ECO:0000256" key="1">
    <source>
        <dbReference type="ARBA" id="ARBA00010333"/>
    </source>
</evidence>
<dbReference type="AlphaFoldDB" id="A0A2W1JJ88"/>
<proteinExistence type="inferred from homology"/>
<dbReference type="SUPFAM" id="SSF53850">
    <property type="entry name" value="Periplasmic binding protein-like II"/>
    <property type="match status" value="1"/>
</dbReference>
<dbReference type="Pfam" id="PF00497">
    <property type="entry name" value="SBP_bac_3"/>
    <property type="match status" value="1"/>
</dbReference>
<dbReference type="GO" id="GO:0015276">
    <property type="term" value="F:ligand-gated monoatomic ion channel activity"/>
    <property type="evidence" value="ECO:0007669"/>
    <property type="project" value="InterPro"/>
</dbReference>
<keyword evidence="3 5" id="KW-0732">Signal</keyword>
<dbReference type="Proteomes" id="UP000248857">
    <property type="component" value="Unassembled WGS sequence"/>
</dbReference>
<dbReference type="GO" id="GO:0005576">
    <property type="term" value="C:extracellular region"/>
    <property type="evidence" value="ECO:0007669"/>
    <property type="project" value="TreeGrafter"/>
</dbReference>
<dbReference type="GO" id="GO:0030288">
    <property type="term" value="C:outer membrane-bounded periplasmic space"/>
    <property type="evidence" value="ECO:0007669"/>
    <property type="project" value="TreeGrafter"/>
</dbReference>
<feature type="chain" id="PRO_5015909745" evidence="5">
    <location>
        <begin position="25"/>
        <end position="259"/>
    </location>
</feature>
<comment type="caution">
    <text evidence="8">The sequence shown here is derived from an EMBL/GenBank/DDBJ whole genome shotgun (WGS) entry which is preliminary data.</text>
</comment>
<evidence type="ECO:0000313" key="9">
    <source>
        <dbReference type="Proteomes" id="UP000248857"/>
    </source>
</evidence>
<name>A0A2W1JJ88_9CYAN</name>
<organism evidence="8 9">
    <name type="scientific">Acaryochloris thomasi RCC1774</name>
    <dbReference type="NCBI Taxonomy" id="1764569"/>
    <lineage>
        <taxon>Bacteria</taxon>
        <taxon>Bacillati</taxon>
        <taxon>Cyanobacteriota</taxon>
        <taxon>Cyanophyceae</taxon>
        <taxon>Acaryochloridales</taxon>
        <taxon>Acaryochloridaceae</taxon>
        <taxon>Acaryochloris</taxon>
        <taxon>Acaryochloris thomasi</taxon>
    </lineage>
</organism>
<reference evidence="8 9" key="1">
    <citation type="journal article" date="2018" name="Sci. Rep.">
        <title>A novel species of the marine cyanobacterium Acaryochloris with a unique pigment content and lifestyle.</title>
        <authorList>
            <person name="Partensky F."/>
            <person name="Six C."/>
            <person name="Ratin M."/>
            <person name="Garczarek L."/>
            <person name="Vaulot D."/>
            <person name="Probert I."/>
            <person name="Calteau A."/>
            <person name="Gourvil P."/>
            <person name="Marie D."/>
            <person name="Grebert T."/>
            <person name="Bouchier C."/>
            <person name="Le Panse S."/>
            <person name="Gachenot M."/>
            <person name="Rodriguez F."/>
            <person name="Garrido J.L."/>
        </authorList>
    </citation>
    <scope>NUCLEOTIDE SEQUENCE [LARGE SCALE GENOMIC DNA]</scope>
    <source>
        <strain evidence="8 9">RCC1774</strain>
    </source>
</reference>
<dbReference type="InterPro" id="IPR051455">
    <property type="entry name" value="Bact_solute-bind_prot3"/>
</dbReference>
<dbReference type="SMART" id="SM00079">
    <property type="entry name" value="PBPe"/>
    <property type="match status" value="1"/>
</dbReference>
<dbReference type="PANTHER" id="PTHR30085">
    <property type="entry name" value="AMINO ACID ABC TRANSPORTER PERMEASE"/>
    <property type="match status" value="1"/>
</dbReference>
<sequence length="259" mass="29213">MRLFRTFVPFYVLALMLAVDAVQAAEWSEILRRGHLVVAVKDNLRPLGFRDRQGRLQGFEIDLARQLAQDLLGDSTAVVLKPVLNQDRLTAVIEGEVDVAIANITRTDNRRRIANFSLPYHTSSTQLITQASQIREAKDLQTIAVLQHSHNIAVLKSAFPNTNLIGVRTYQDAITHLETQKADAFAGDQAVLTGWQQKNSAYRIIGQPLARQPLAVALPKGLQYNSLLDKINQSLDQLNQSGWLEQRRQHWGLEQHRKL</sequence>
<evidence type="ECO:0000256" key="3">
    <source>
        <dbReference type="ARBA" id="ARBA00022729"/>
    </source>
</evidence>
<dbReference type="PROSITE" id="PS01039">
    <property type="entry name" value="SBP_BACTERIAL_3"/>
    <property type="match status" value="1"/>
</dbReference>
<keyword evidence="9" id="KW-1185">Reference proteome</keyword>
<dbReference type="PANTHER" id="PTHR30085:SF6">
    <property type="entry name" value="ABC TRANSPORTER GLUTAMINE-BINDING PROTEIN GLNH"/>
    <property type="match status" value="1"/>
</dbReference>
<keyword evidence="2" id="KW-0813">Transport</keyword>
<evidence type="ECO:0000259" key="7">
    <source>
        <dbReference type="SMART" id="SM00079"/>
    </source>
</evidence>
<dbReference type="RefSeq" id="WP_199464470.1">
    <property type="nucleotide sequence ID" value="NZ_CAWNWM010000016.1"/>
</dbReference>
<comment type="similarity">
    <text evidence="1 4">Belongs to the bacterial solute-binding protein 3 family.</text>
</comment>
<dbReference type="GO" id="GO:0016020">
    <property type="term" value="C:membrane"/>
    <property type="evidence" value="ECO:0007669"/>
    <property type="project" value="InterPro"/>
</dbReference>
<feature type="signal peptide" evidence="5">
    <location>
        <begin position="1"/>
        <end position="24"/>
    </location>
</feature>
<protein>
    <submittedName>
        <fullName evidence="8">ABC transporter glutamine-binding protein GlnH</fullName>
    </submittedName>
</protein>
<accession>A0A2W1JJ88</accession>
<evidence type="ECO:0000313" key="8">
    <source>
        <dbReference type="EMBL" id="PZD71565.1"/>
    </source>
</evidence>
<evidence type="ECO:0000256" key="4">
    <source>
        <dbReference type="RuleBase" id="RU003744"/>
    </source>
</evidence>
<dbReference type="Gene3D" id="3.40.190.10">
    <property type="entry name" value="Periplasmic binding protein-like II"/>
    <property type="match status" value="2"/>
</dbReference>
<feature type="domain" description="Solute-binding protein family 3/N-terminal" evidence="6">
    <location>
        <begin position="35"/>
        <end position="255"/>
    </location>
</feature>
<dbReference type="GO" id="GO:0006865">
    <property type="term" value="P:amino acid transport"/>
    <property type="evidence" value="ECO:0007669"/>
    <property type="project" value="TreeGrafter"/>
</dbReference>
<evidence type="ECO:0000259" key="6">
    <source>
        <dbReference type="SMART" id="SM00062"/>
    </source>
</evidence>
<evidence type="ECO:0000256" key="2">
    <source>
        <dbReference type="ARBA" id="ARBA00022448"/>
    </source>
</evidence>
<dbReference type="EMBL" id="PQWO01000016">
    <property type="protein sequence ID" value="PZD71565.1"/>
    <property type="molecule type" value="Genomic_DNA"/>
</dbReference>